<dbReference type="Proteomes" id="UP001153331">
    <property type="component" value="Unassembled WGS sequence"/>
</dbReference>
<name>A0ACC2HVG6_9PLEO</name>
<dbReference type="EMBL" id="JAPHNI010001100">
    <property type="protein sequence ID" value="KAJ8106683.1"/>
    <property type="molecule type" value="Genomic_DNA"/>
</dbReference>
<gene>
    <name evidence="1" type="ORF">OPT61_g9378</name>
</gene>
<keyword evidence="2" id="KW-1185">Reference proteome</keyword>
<evidence type="ECO:0000313" key="1">
    <source>
        <dbReference type="EMBL" id="KAJ8106683.1"/>
    </source>
</evidence>
<accession>A0ACC2HVG6</accession>
<comment type="caution">
    <text evidence="1">The sequence shown here is derived from an EMBL/GenBank/DDBJ whole genome shotgun (WGS) entry which is preliminary data.</text>
</comment>
<organism evidence="1 2">
    <name type="scientific">Boeremia exigua</name>
    <dbReference type="NCBI Taxonomy" id="749465"/>
    <lineage>
        <taxon>Eukaryota</taxon>
        <taxon>Fungi</taxon>
        <taxon>Dikarya</taxon>
        <taxon>Ascomycota</taxon>
        <taxon>Pezizomycotina</taxon>
        <taxon>Dothideomycetes</taxon>
        <taxon>Pleosporomycetidae</taxon>
        <taxon>Pleosporales</taxon>
        <taxon>Pleosporineae</taxon>
        <taxon>Didymellaceae</taxon>
        <taxon>Boeremia</taxon>
    </lineage>
</organism>
<proteinExistence type="predicted"/>
<reference evidence="1" key="1">
    <citation type="submission" date="2022-11" db="EMBL/GenBank/DDBJ databases">
        <title>Genome Sequence of Boeremia exigua.</title>
        <authorList>
            <person name="Buettner E."/>
        </authorList>
    </citation>
    <scope>NUCLEOTIDE SEQUENCE</scope>
    <source>
        <strain evidence="1">CU02</strain>
    </source>
</reference>
<sequence>MSRPTISKAKTSYPIFAASFATSRPGVLVVGGGGGGGRHGVKNKITLFDFTSRAPTVELVSEIEASTDDSVTCLANLATKDGLILYAGVNSSDEDRVKDNNEHFRAFEVRLPKGKIATDGTDANISYLSKTRLFAPVKDVNAKKEGYQRLIRLSPPQRTAASTPARRIGAIASSLAGDENEVVVFSATSNKPRDPQDILQRIKLGKNEEANDIDIFDKGDGQFQLAYVLDYDVIVHNISTTQSKPKDARRKLYSIPMLAPGQKGGRSKLRTGVELLLLHMYEEGPGSVVLRKTLPKRVKAATDMDVALLDSDSSGAYQIAIAIAALDISLHVYSMDYHGRSRNTLSSFHHFGTYEDVHDVQMTKAVFSPFHKPVAPPDQPADRKAGPQYLRLASTSLGNTVSVETFELQPYEGRYVLQTARTRNIHSAATYLVIAMVVAAIALMIQSILDPQGELTKHIIPRSLQNAASQHKPFGEMARDKRHQATLNNADTPTMKTVHRIQDLLHLHMPHHASPDPPAQQKALVIHHDPEGADLSTEVHASTDEVIKNHAEAKQWEELSEAERHYWRKKLSEAGMWAVGEGETILKSIFFGNIAGAIGAAAQGVIGCPPLLPLASGEADNMAQQSVLSSALDRIVQELRSRHDETRQKGAHNLRQTVEAAHRGELQQSA</sequence>
<evidence type="ECO:0000313" key="2">
    <source>
        <dbReference type="Proteomes" id="UP001153331"/>
    </source>
</evidence>
<protein>
    <submittedName>
        <fullName evidence="1">Uncharacterized protein</fullName>
    </submittedName>
</protein>